<dbReference type="EMBL" id="JAAGOH010000032">
    <property type="protein sequence ID" value="NDY93313.1"/>
    <property type="molecule type" value="Genomic_DNA"/>
</dbReference>
<dbReference type="NCBIfam" id="TIGR02564">
    <property type="entry name" value="cas_Csy1"/>
    <property type="match status" value="1"/>
</dbReference>
<reference evidence="1 2" key="1">
    <citation type="submission" date="2020-02" db="EMBL/GenBank/DDBJ databases">
        <title>Ideonella bacterium strain TBM-1.</title>
        <authorList>
            <person name="Chen W.-M."/>
        </authorList>
    </citation>
    <scope>NUCLEOTIDE SEQUENCE [LARGE SCALE GENOMIC DNA]</scope>
    <source>
        <strain evidence="1 2">TBM-1</strain>
    </source>
</reference>
<accession>A0A7C9PJ63</accession>
<dbReference type="Proteomes" id="UP000484255">
    <property type="component" value="Unassembled WGS sequence"/>
</dbReference>
<evidence type="ECO:0000313" key="1">
    <source>
        <dbReference type="EMBL" id="NDY93313.1"/>
    </source>
</evidence>
<dbReference type="AlphaFoldDB" id="A0A7C9PJ63"/>
<organism evidence="1 2">
    <name type="scientific">Ideonella livida</name>
    <dbReference type="NCBI Taxonomy" id="2707176"/>
    <lineage>
        <taxon>Bacteria</taxon>
        <taxon>Pseudomonadati</taxon>
        <taxon>Pseudomonadota</taxon>
        <taxon>Betaproteobacteria</taxon>
        <taxon>Burkholderiales</taxon>
        <taxon>Sphaerotilaceae</taxon>
        <taxon>Ideonella</taxon>
    </lineage>
</organism>
<sequence>MAPPDPQRTEALRALIEGFLQQRLADKLEKLDKKEKAVEKLGAEQLSGRAALYAKFEYKTWLADAARRVEKVQAVTHSLKPIHPDAKGTNLYCLPSTLAPLSELGSHALGQRFEADVVCDARNLDVYQFLKLPFLDKTLWVLCVESDIDLASAFSTDPAEAAQWLAAFASLAQPIGLLASHTLAKQLYWFTGTNPHSDADFHLLAPLFPTSLVHEVHLTLQEDRFGDAAKAAWAASNAGRWSSHPLREYPQLACRQMGGSNPQNISQLNSERRGQNLLLASLPPVWESAAVKPLLGVGSMFEAMAWRKSVRNLLKSLRQFLETDPANNQRTRGHRADLVEQLLDELMQLTAEQHTLPPGWSQDPACHLPQAQKAWLDPEAAPEPGDDALDEMAAAFARWLNQQLRESLAMADPEYQHWRKQARELFKLAEREGAL</sequence>
<name>A0A7C9PJ63_9BURK</name>
<gene>
    <name evidence="1" type="primary">csy1</name>
    <name evidence="1" type="ORF">G3A44_19140</name>
</gene>
<dbReference type="Pfam" id="PF09611">
    <property type="entry name" value="Cas_Csy1"/>
    <property type="match status" value="1"/>
</dbReference>
<comment type="caution">
    <text evidence="1">The sequence shown here is derived from an EMBL/GenBank/DDBJ whole genome shotgun (WGS) entry which is preliminary data.</text>
</comment>
<dbReference type="RefSeq" id="WP_163459355.1">
    <property type="nucleotide sequence ID" value="NZ_JAAGOH010000032.1"/>
</dbReference>
<dbReference type="InterPro" id="IPR013397">
    <property type="entry name" value="CRISPR-assoc_prot_Csy1"/>
</dbReference>
<keyword evidence="2" id="KW-1185">Reference proteome</keyword>
<proteinExistence type="predicted"/>
<protein>
    <submittedName>
        <fullName evidence="1">Type I-F CRISPR-associated protein Csy1</fullName>
    </submittedName>
</protein>
<evidence type="ECO:0000313" key="2">
    <source>
        <dbReference type="Proteomes" id="UP000484255"/>
    </source>
</evidence>